<evidence type="ECO:0000256" key="8">
    <source>
        <dbReference type="ARBA" id="ARBA00023235"/>
    </source>
</evidence>
<dbReference type="PANTHER" id="PTHR43725:SF53">
    <property type="entry name" value="UDP-ARABINOSE 4-EPIMERASE 1"/>
    <property type="match status" value="1"/>
</dbReference>
<comment type="similarity">
    <text evidence="4 10">Belongs to the NAD(P)-dependent epimerase/dehydratase family.</text>
</comment>
<evidence type="ECO:0000256" key="1">
    <source>
        <dbReference type="ARBA" id="ARBA00000083"/>
    </source>
</evidence>
<keyword evidence="8 10" id="KW-0413">Isomerase</keyword>
<evidence type="ECO:0000256" key="3">
    <source>
        <dbReference type="ARBA" id="ARBA00004947"/>
    </source>
</evidence>
<evidence type="ECO:0000256" key="4">
    <source>
        <dbReference type="ARBA" id="ARBA00007637"/>
    </source>
</evidence>
<sequence length="321" mass="34589">MRLFVTGGAGYIGSVVAAKLLEAGHRVTVFDDLSTGHRELVPRGARFVQGDLLDRAALWSALSEGFDAILHFAAKSLVGESAEKPIFYFGTNIGGAVHLLDAMREASIATIVFSSTAAVYGEPESVPIPEEAAARPGNPYGASKLAIDQLLGFAARAHGSTAVSLRYFNVGGAYGAQGERHMPETHLIPRVLLAASRDEAIDVYGTDYETPDGTAIRDYVHVADLADAHLLALEGGKPGEHRIYNLGNGEGFSVREVLAVARRVTKKPIPENPRPRRAGDPARLVAASEKARRELGWRPRRSELERIVRDAWAFMTNGVAR</sequence>
<dbReference type="SUPFAM" id="SSF51735">
    <property type="entry name" value="NAD(P)-binding Rossmann-fold domains"/>
    <property type="match status" value="1"/>
</dbReference>
<dbReference type="GO" id="GO:0003978">
    <property type="term" value="F:UDP-glucose 4-epimerase activity"/>
    <property type="evidence" value="ECO:0007669"/>
    <property type="project" value="UniProtKB-EC"/>
</dbReference>
<dbReference type="EC" id="5.1.3.2" evidence="5 10"/>
<comment type="subunit">
    <text evidence="10">Homodimer.</text>
</comment>
<dbReference type="Gene3D" id="3.90.25.10">
    <property type="entry name" value="UDP-galactose 4-epimerase, domain 1"/>
    <property type="match status" value="1"/>
</dbReference>
<dbReference type="Proteomes" id="UP001370348">
    <property type="component" value="Chromosome"/>
</dbReference>
<evidence type="ECO:0000256" key="5">
    <source>
        <dbReference type="ARBA" id="ARBA00013189"/>
    </source>
</evidence>
<accession>A0ABZ2M941</accession>
<organism evidence="12 13">
    <name type="scientific">Pendulispora albinea</name>
    <dbReference type="NCBI Taxonomy" id="2741071"/>
    <lineage>
        <taxon>Bacteria</taxon>
        <taxon>Pseudomonadati</taxon>
        <taxon>Myxococcota</taxon>
        <taxon>Myxococcia</taxon>
        <taxon>Myxococcales</taxon>
        <taxon>Sorangiineae</taxon>
        <taxon>Pendulisporaceae</taxon>
        <taxon>Pendulispora</taxon>
    </lineage>
</organism>
<dbReference type="InterPro" id="IPR001509">
    <property type="entry name" value="Epimerase_deHydtase"/>
</dbReference>
<protein>
    <recommendedName>
        <fullName evidence="6 10">UDP-glucose 4-epimerase</fullName>
        <ecNumber evidence="5 10">5.1.3.2</ecNumber>
    </recommendedName>
</protein>
<evidence type="ECO:0000256" key="10">
    <source>
        <dbReference type="RuleBase" id="RU366046"/>
    </source>
</evidence>
<dbReference type="RefSeq" id="WP_394828622.1">
    <property type="nucleotide sequence ID" value="NZ_CP089984.1"/>
</dbReference>
<evidence type="ECO:0000256" key="2">
    <source>
        <dbReference type="ARBA" id="ARBA00001911"/>
    </source>
</evidence>
<keyword evidence="7 10" id="KW-0520">NAD</keyword>
<dbReference type="InterPro" id="IPR005886">
    <property type="entry name" value="UDP_G4E"/>
</dbReference>
<evidence type="ECO:0000256" key="6">
    <source>
        <dbReference type="ARBA" id="ARBA00018569"/>
    </source>
</evidence>
<evidence type="ECO:0000259" key="11">
    <source>
        <dbReference type="Pfam" id="PF01370"/>
    </source>
</evidence>
<dbReference type="InterPro" id="IPR036291">
    <property type="entry name" value="NAD(P)-bd_dom_sf"/>
</dbReference>
<comment type="cofactor">
    <cofactor evidence="2 10">
        <name>NAD(+)</name>
        <dbReference type="ChEBI" id="CHEBI:57540"/>
    </cofactor>
</comment>
<dbReference type="EMBL" id="CP089984">
    <property type="protein sequence ID" value="WXB18997.1"/>
    <property type="molecule type" value="Genomic_DNA"/>
</dbReference>
<gene>
    <name evidence="12" type="primary">galE</name>
    <name evidence="12" type="ORF">LZC94_17380</name>
</gene>
<dbReference type="Pfam" id="PF01370">
    <property type="entry name" value="Epimerase"/>
    <property type="match status" value="1"/>
</dbReference>
<proteinExistence type="inferred from homology"/>
<dbReference type="NCBIfam" id="TIGR01179">
    <property type="entry name" value="galE"/>
    <property type="match status" value="1"/>
</dbReference>
<evidence type="ECO:0000313" key="13">
    <source>
        <dbReference type="Proteomes" id="UP001370348"/>
    </source>
</evidence>
<evidence type="ECO:0000256" key="9">
    <source>
        <dbReference type="ARBA" id="ARBA00023277"/>
    </source>
</evidence>
<reference evidence="12 13" key="1">
    <citation type="submission" date="2021-12" db="EMBL/GenBank/DDBJ databases">
        <title>Discovery of the Pendulisporaceae a myxobacterial family with distinct sporulation behavior and unique specialized metabolism.</title>
        <authorList>
            <person name="Garcia R."/>
            <person name="Popoff A."/>
            <person name="Bader C.D."/>
            <person name="Loehr J."/>
            <person name="Walesch S."/>
            <person name="Walt C."/>
            <person name="Boldt J."/>
            <person name="Bunk B."/>
            <person name="Haeckl F.J.F.P.J."/>
            <person name="Gunesch A.P."/>
            <person name="Birkelbach J."/>
            <person name="Nuebel U."/>
            <person name="Pietschmann T."/>
            <person name="Bach T."/>
            <person name="Mueller R."/>
        </authorList>
    </citation>
    <scope>NUCLEOTIDE SEQUENCE [LARGE SCALE GENOMIC DNA]</scope>
    <source>
        <strain evidence="12 13">MSr11954</strain>
    </source>
</reference>
<comment type="catalytic activity">
    <reaction evidence="1 10">
        <text>UDP-alpha-D-glucose = UDP-alpha-D-galactose</text>
        <dbReference type="Rhea" id="RHEA:22168"/>
        <dbReference type="ChEBI" id="CHEBI:58885"/>
        <dbReference type="ChEBI" id="CHEBI:66914"/>
        <dbReference type="EC" id="5.1.3.2"/>
    </reaction>
</comment>
<dbReference type="PANTHER" id="PTHR43725">
    <property type="entry name" value="UDP-GLUCOSE 4-EPIMERASE"/>
    <property type="match status" value="1"/>
</dbReference>
<dbReference type="Gene3D" id="3.40.50.720">
    <property type="entry name" value="NAD(P)-binding Rossmann-like Domain"/>
    <property type="match status" value="1"/>
</dbReference>
<name>A0ABZ2M941_9BACT</name>
<keyword evidence="13" id="KW-1185">Reference proteome</keyword>
<keyword evidence="9 10" id="KW-0119">Carbohydrate metabolism</keyword>
<comment type="pathway">
    <text evidence="3 10">Carbohydrate metabolism; galactose metabolism.</text>
</comment>
<evidence type="ECO:0000313" key="12">
    <source>
        <dbReference type="EMBL" id="WXB18997.1"/>
    </source>
</evidence>
<feature type="domain" description="NAD-dependent epimerase/dehydratase" evidence="11">
    <location>
        <begin position="4"/>
        <end position="247"/>
    </location>
</feature>
<evidence type="ECO:0000256" key="7">
    <source>
        <dbReference type="ARBA" id="ARBA00023027"/>
    </source>
</evidence>
<dbReference type="CDD" id="cd05247">
    <property type="entry name" value="UDP_G4E_1_SDR_e"/>
    <property type="match status" value="1"/>
</dbReference>